<dbReference type="RefSeq" id="WP_208831048.1">
    <property type="nucleotide sequence ID" value="NZ_CP072110.1"/>
</dbReference>
<dbReference type="EC" id="3.4.22.-" evidence="11"/>
<feature type="transmembrane region" description="Helical" evidence="9">
    <location>
        <begin position="131"/>
        <end position="149"/>
    </location>
</feature>
<protein>
    <submittedName>
        <fullName evidence="11">Exosortase A</fullName>
        <ecNumber evidence="11">3.4.22.-</ecNumber>
    </submittedName>
</protein>
<feature type="transmembrane region" description="Helical" evidence="9">
    <location>
        <begin position="102"/>
        <end position="119"/>
    </location>
</feature>
<evidence type="ECO:0000259" key="10">
    <source>
        <dbReference type="Pfam" id="PF11984"/>
    </source>
</evidence>
<dbReference type="Pfam" id="PF11984">
    <property type="entry name" value="DUF3485"/>
    <property type="match status" value="1"/>
</dbReference>
<name>A0A975DCI1_9GAMM</name>
<evidence type="ECO:0000313" key="11">
    <source>
        <dbReference type="EMBL" id="QTH63130.1"/>
    </source>
</evidence>
<dbReference type="GO" id="GO:0008233">
    <property type="term" value="F:peptidase activity"/>
    <property type="evidence" value="ECO:0007669"/>
    <property type="project" value="UniProtKB-KW"/>
</dbReference>
<feature type="transmembrane region" description="Helical" evidence="9">
    <location>
        <begin position="254"/>
        <end position="276"/>
    </location>
</feature>
<dbReference type="Proteomes" id="UP000682739">
    <property type="component" value="Chromosome"/>
</dbReference>
<dbReference type="KEGG" id="psym:J1N51_10280"/>
<dbReference type="GO" id="GO:0006508">
    <property type="term" value="P:proteolysis"/>
    <property type="evidence" value="ECO:0007669"/>
    <property type="project" value="UniProtKB-KW"/>
</dbReference>
<keyword evidence="3" id="KW-0645">Protease</keyword>
<evidence type="ECO:0000256" key="6">
    <source>
        <dbReference type="ARBA" id="ARBA00022989"/>
    </source>
</evidence>
<feature type="transmembrane region" description="Helical" evidence="9">
    <location>
        <begin position="78"/>
        <end position="96"/>
    </location>
</feature>
<reference evidence="11" key="1">
    <citation type="submission" date="2021-03" db="EMBL/GenBank/DDBJ databases">
        <title>Description of Psychrosphaera ytuae sp. nov. isolated from deep sea sediment of South China Sea.</title>
        <authorList>
            <person name="Zhang J."/>
            <person name="Xu X.-D."/>
        </authorList>
    </citation>
    <scope>NUCLEOTIDE SEQUENCE</scope>
    <source>
        <strain evidence="11">MTZ26</strain>
    </source>
</reference>
<feature type="transmembrane region" description="Helical" evidence="9">
    <location>
        <begin position="190"/>
        <end position="208"/>
    </location>
</feature>
<feature type="compositionally biased region" description="Low complexity" evidence="8">
    <location>
        <begin position="289"/>
        <end position="300"/>
    </location>
</feature>
<evidence type="ECO:0000313" key="12">
    <source>
        <dbReference type="Proteomes" id="UP000682739"/>
    </source>
</evidence>
<accession>A0A975DCI1</accession>
<evidence type="ECO:0000256" key="3">
    <source>
        <dbReference type="ARBA" id="ARBA00022670"/>
    </source>
</evidence>
<dbReference type="EMBL" id="CP072110">
    <property type="protein sequence ID" value="QTH63130.1"/>
    <property type="molecule type" value="Genomic_DNA"/>
</dbReference>
<dbReference type="Pfam" id="PF09721">
    <property type="entry name" value="Exosortase_EpsH"/>
    <property type="match status" value="1"/>
</dbReference>
<sequence length="518" mass="57363">MDILTTLRNNKLAQRAAIESLCLLIMICGLYYTTVAGMVDLWLTSETYSHGLFIIPLAVILLVQRLKDQAPRNTQPTFMPLILLVGASFVWLIATLAHINLVAQLAVMSFIPCVVWLRYGWAMTWRLKGPLLFLFLAVPVGDFLIPHLQDITATLSIAMIKLTGIPVYHDGLYISIPAGNFLVAEACSGIRFLISAITIAVFYALLYLKSTKNRLLMMSLGAVVPIVANGIRVFMIIVIAHLSNMEAATGFDHIVYGWVFFSIVMVLLIVLGNVLADKEHAKDKKVDNSDAGSSDAAAPDIQSTQGQSKSHQQAIWPFYAAIIIAISLAPIAKRLLAYDPSSQTIDATLAYQTKITKGLFSDPDTQWAVSFPSADVVLRQDGINQKDISKYVVSYDYETDEKELINYENRLFNPDRWSLKDRRMIPVSVNGETVMTLHLTIVNLAGQKREILMSYLIDGNATAQTLKAKALQVISKLMARDFGGQAIILSALSDDVDINQLKLEFADVIQQAQRPVRN</sequence>
<evidence type="ECO:0000256" key="1">
    <source>
        <dbReference type="ARBA" id="ARBA00004651"/>
    </source>
</evidence>
<evidence type="ECO:0000256" key="5">
    <source>
        <dbReference type="ARBA" id="ARBA00022801"/>
    </source>
</evidence>
<feature type="region of interest" description="Disordered" evidence="8">
    <location>
        <begin position="285"/>
        <end position="308"/>
    </location>
</feature>
<evidence type="ECO:0000256" key="8">
    <source>
        <dbReference type="SAM" id="MobiDB-lite"/>
    </source>
</evidence>
<dbReference type="NCBIfam" id="TIGR02602">
    <property type="entry name" value="8TM_EpsH"/>
    <property type="match status" value="1"/>
</dbReference>
<comment type="subcellular location">
    <subcellularLocation>
        <location evidence="1">Cell membrane</location>
        <topology evidence="1">Multi-pass membrane protein</topology>
    </subcellularLocation>
</comment>
<dbReference type="GO" id="GO:0005886">
    <property type="term" value="C:plasma membrane"/>
    <property type="evidence" value="ECO:0007669"/>
    <property type="project" value="UniProtKB-SubCell"/>
</dbReference>
<dbReference type="NCBIfam" id="TIGR03109">
    <property type="entry name" value="exosort_XrtA"/>
    <property type="match status" value="1"/>
</dbReference>
<gene>
    <name evidence="11" type="primary">xrtA</name>
    <name evidence="11" type="ORF">J1N51_10280</name>
</gene>
<organism evidence="11 12">
    <name type="scientific">Psychrosphaera ytuae</name>
    <dbReference type="NCBI Taxonomy" id="2820710"/>
    <lineage>
        <taxon>Bacteria</taxon>
        <taxon>Pseudomonadati</taxon>
        <taxon>Pseudomonadota</taxon>
        <taxon>Gammaproteobacteria</taxon>
        <taxon>Alteromonadales</taxon>
        <taxon>Pseudoalteromonadaceae</taxon>
        <taxon>Psychrosphaera</taxon>
    </lineage>
</organism>
<feature type="transmembrane region" description="Helical" evidence="9">
    <location>
        <begin position="21"/>
        <end position="42"/>
    </location>
</feature>
<dbReference type="InterPro" id="IPR017540">
    <property type="entry name" value="Exosortase-1"/>
</dbReference>
<dbReference type="InterPro" id="IPR019127">
    <property type="entry name" value="Exosortase"/>
</dbReference>
<keyword evidence="4 9" id="KW-0812">Transmembrane</keyword>
<proteinExistence type="predicted"/>
<keyword evidence="5 11" id="KW-0378">Hydrolase</keyword>
<keyword evidence="12" id="KW-1185">Reference proteome</keyword>
<keyword evidence="7 9" id="KW-0472">Membrane</keyword>
<dbReference type="InterPro" id="IPR014263">
    <property type="entry name" value="Methanolan_biosynth_EpsI"/>
</dbReference>
<dbReference type="InterPro" id="IPR026392">
    <property type="entry name" value="Exo/Archaeosortase_dom"/>
</dbReference>
<evidence type="ECO:0000256" key="2">
    <source>
        <dbReference type="ARBA" id="ARBA00022475"/>
    </source>
</evidence>
<dbReference type="AlphaFoldDB" id="A0A975DCI1"/>
<feature type="transmembrane region" description="Helical" evidence="9">
    <location>
        <begin position="220"/>
        <end position="242"/>
    </location>
</feature>
<dbReference type="NCBIfam" id="TIGR04178">
    <property type="entry name" value="exo_archaeo"/>
    <property type="match status" value="1"/>
</dbReference>
<evidence type="ECO:0000256" key="4">
    <source>
        <dbReference type="ARBA" id="ARBA00022692"/>
    </source>
</evidence>
<feature type="domain" description="Methanolan biosynthesis EpsI" evidence="10">
    <location>
        <begin position="362"/>
        <end position="496"/>
    </location>
</feature>
<feature type="transmembrane region" description="Helical" evidence="9">
    <location>
        <begin position="48"/>
        <end position="66"/>
    </location>
</feature>
<evidence type="ECO:0000256" key="9">
    <source>
        <dbReference type="SAM" id="Phobius"/>
    </source>
</evidence>
<feature type="transmembrane region" description="Helical" evidence="9">
    <location>
        <begin position="314"/>
        <end position="332"/>
    </location>
</feature>
<evidence type="ECO:0000256" key="7">
    <source>
        <dbReference type="ARBA" id="ARBA00023136"/>
    </source>
</evidence>
<keyword evidence="2" id="KW-1003">Cell membrane</keyword>
<keyword evidence="6 9" id="KW-1133">Transmembrane helix</keyword>
<dbReference type="InterPro" id="IPR013426">
    <property type="entry name" value="EpsH-like"/>
</dbReference>